<reference evidence="4 5" key="1">
    <citation type="journal article" date="2020" name="IScience">
        <title>Genome Sequencing of the Endangered Kingdonia uniflora (Circaeasteraceae, Ranunculales) Reveals Potential Mechanisms of Evolutionary Specialization.</title>
        <authorList>
            <person name="Sun Y."/>
            <person name="Deng T."/>
            <person name="Zhang A."/>
            <person name="Moore M.J."/>
            <person name="Landis J.B."/>
            <person name="Lin N."/>
            <person name="Zhang H."/>
            <person name="Zhang X."/>
            <person name="Huang J."/>
            <person name="Zhang X."/>
            <person name="Sun H."/>
            <person name="Wang H."/>
        </authorList>
    </citation>
    <scope>NUCLEOTIDE SEQUENCE [LARGE SCALE GENOMIC DNA]</scope>
    <source>
        <strain evidence="4">TB1705</strain>
        <tissue evidence="4">Leaf</tissue>
    </source>
</reference>
<feature type="compositionally biased region" description="Polar residues" evidence="2">
    <location>
        <begin position="75"/>
        <end position="89"/>
    </location>
</feature>
<dbReference type="SMART" id="SM00454">
    <property type="entry name" value="SAM"/>
    <property type="match status" value="1"/>
</dbReference>
<evidence type="ECO:0000256" key="2">
    <source>
        <dbReference type="SAM" id="MobiDB-lite"/>
    </source>
</evidence>
<comment type="caution">
    <text evidence="4">The sequence shown here is derived from an EMBL/GenBank/DDBJ whole genome shotgun (WGS) entry which is preliminary data.</text>
</comment>
<gene>
    <name evidence="4" type="ORF">GIB67_034275</name>
</gene>
<dbReference type="OrthoDB" id="271862at2759"/>
<dbReference type="PANTHER" id="PTHR10627">
    <property type="entry name" value="SCP160"/>
    <property type="match status" value="1"/>
</dbReference>
<proteinExistence type="predicted"/>
<dbReference type="InterPro" id="IPR001660">
    <property type="entry name" value="SAM"/>
</dbReference>
<feature type="domain" description="SAM" evidence="3">
    <location>
        <begin position="166"/>
        <end position="224"/>
    </location>
</feature>
<name>A0A7J7NS11_9MAGN</name>
<dbReference type="Proteomes" id="UP000541444">
    <property type="component" value="Unassembled WGS sequence"/>
</dbReference>
<feature type="region of interest" description="Disordered" evidence="2">
    <location>
        <begin position="62"/>
        <end position="89"/>
    </location>
</feature>
<dbReference type="PROSITE" id="PS50105">
    <property type="entry name" value="SAM_DOMAIN"/>
    <property type="match status" value="1"/>
</dbReference>
<feature type="region of interest" description="Disordered" evidence="2">
    <location>
        <begin position="1"/>
        <end position="24"/>
    </location>
</feature>
<protein>
    <recommendedName>
        <fullName evidence="3">SAM domain-containing protein</fullName>
    </recommendedName>
</protein>
<keyword evidence="1" id="KW-0677">Repeat</keyword>
<dbReference type="SUPFAM" id="SSF47769">
    <property type="entry name" value="SAM/Pointed domain"/>
    <property type="match status" value="1"/>
</dbReference>
<dbReference type="PANTHER" id="PTHR10627:SF68">
    <property type="entry name" value="F26K24.15 PROTEIN-RELATED"/>
    <property type="match status" value="1"/>
</dbReference>
<sequence length="236" mass="26071">MAKAKHAHLAASKTKPSYDSKTENGEDEWVIVKKQKITILIPPLVPELQNPTTGQIQIQKSRKKLKSRKQVLDNKGTQKTCSADEQNKSALQIDERTSVSAGLNHATNKLHQPVFNSPPPGVPQSLIAEATFGSSMSCISVCGVLQKNRKMRAFNLERKLMKAGGVSPWLMSLGLAQLEQIFRKKNVKNIQLLSLTMEKLKDMGADAVGPRRKLIHAIDCLSQSYCFRASLGRPMA</sequence>
<keyword evidence="5" id="KW-1185">Reference proteome</keyword>
<evidence type="ECO:0000313" key="5">
    <source>
        <dbReference type="Proteomes" id="UP000541444"/>
    </source>
</evidence>
<evidence type="ECO:0000259" key="3">
    <source>
        <dbReference type="PROSITE" id="PS50105"/>
    </source>
</evidence>
<dbReference type="EMBL" id="JACGCM010000622">
    <property type="protein sequence ID" value="KAF6169883.1"/>
    <property type="molecule type" value="Genomic_DNA"/>
</dbReference>
<dbReference type="Gene3D" id="1.10.150.50">
    <property type="entry name" value="Transcription Factor, Ets-1"/>
    <property type="match status" value="1"/>
</dbReference>
<accession>A0A7J7NS11</accession>
<dbReference type="CDD" id="cd09487">
    <property type="entry name" value="SAM_superfamily"/>
    <property type="match status" value="1"/>
</dbReference>
<dbReference type="InterPro" id="IPR013761">
    <property type="entry name" value="SAM/pointed_sf"/>
</dbReference>
<organism evidence="4 5">
    <name type="scientific">Kingdonia uniflora</name>
    <dbReference type="NCBI Taxonomy" id="39325"/>
    <lineage>
        <taxon>Eukaryota</taxon>
        <taxon>Viridiplantae</taxon>
        <taxon>Streptophyta</taxon>
        <taxon>Embryophyta</taxon>
        <taxon>Tracheophyta</taxon>
        <taxon>Spermatophyta</taxon>
        <taxon>Magnoliopsida</taxon>
        <taxon>Ranunculales</taxon>
        <taxon>Circaeasteraceae</taxon>
        <taxon>Kingdonia</taxon>
    </lineage>
</organism>
<evidence type="ECO:0000256" key="1">
    <source>
        <dbReference type="ARBA" id="ARBA00022737"/>
    </source>
</evidence>
<dbReference type="AlphaFoldDB" id="A0A7J7NS11"/>
<dbReference type="Pfam" id="PF07647">
    <property type="entry name" value="SAM_2"/>
    <property type="match status" value="1"/>
</dbReference>
<evidence type="ECO:0000313" key="4">
    <source>
        <dbReference type="EMBL" id="KAF6169883.1"/>
    </source>
</evidence>